<accession>A0A0P9EVV2</accession>
<dbReference type="STRING" id="471514.AN477_13760"/>
<name>A0A0P9EVV2_9BACL</name>
<reference evidence="2 3" key="1">
    <citation type="submission" date="2015-09" db="EMBL/GenBank/DDBJ databases">
        <title>Draft genome sequence of Alicyclobacillus ferrooxydans DSM 22381.</title>
        <authorList>
            <person name="Hemp J."/>
        </authorList>
    </citation>
    <scope>NUCLEOTIDE SEQUENCE [LARGE SCALE GENOMIC DNA]</scope>
    <source>
        <strain evidence="2 3">TC-34</strain>
    </source>
</reference>
<dbReference type="PATRIC" id="fig|471514.4.peg.3439"/>
<dbReference type="GO" id="GO:0043709">
    <property type="term" value="P:cell adhesion involved in single-species biofilm formation"/>
    <property type="evidence" value="ECO:0007669"/>
    <property type="project" value="TreeGrafter"/>
</dbReference>
<evidence type="ECO:0000313" key="3">
    <source>
        <dbReference type="Proteomes" id="UP000050482"/>
    </source>
</evidence>
<comment type="caution">
    <text evidence="2">The sequence shown here is derived from an EMBL/GenBank/DDBJ whole genome shotgun (WGS) entry which is preliminary data.</text>
</comment>
<keyword evidence="3" id="KW-1185">Reference proteome</keyword>
<feature type="domain" description="GGDEF" evidence="1">
    <location>
        <begin position="205"/>
        <end position="327"/>
    </location>
</feature>
<dbReference type="EMBL" id="LJCO01000056">
    <property type="protein sequence ID" value="KPV43153.1"/>
    <property type="molecule type" value="Genomic_DNA"/>
</dbReference>
<dbReference type="InterPro" id="IPR000160">
    <property type="entry name" value="GGDEF_dom"/>
</dbReference>
<organism evidence="2 3">
    <name type="scientific">Alicyclobacillus ferrooxydans</name>
    <dbReference type="NCBI Taxonomy" id="471514"/>
    <lineage>
        <taxon>Bacteria</taxon>
        <taxon>Bacillati</taxon>
        <taxon>Bacillota</taxon>
        <taxon>Bacilli</taxon>
        <taxon>Bacillales</taxon>
        <taxon>Alicyclobacillaceae</taxon>
        <taxon>Alicyclobacillus</taxon>
    </lineage>
</organism>
<dbReference type="NCBIfam" id="TIGR00254">
    <property type="entry name" value="GGDEF"/>
    <property type="match status" value="1"/>
</dbReference>
<dbReference type="CDD" id="cd01949">
    <property type="entry name" value="GGDEF"/>
    <property type="match status" value="1"/>
</dbReference>
<protein>
    <recommendedName>
        <fullName evidence="1">GGDEF domain-containing protein</fullName>
    </recommendedName>
</protein>
<evidence type="ECO:0000313" key="2">
    <source>
        <dbReference type="EMBL" id="KPV43153.1"/>
    </source>
</evidence>
<dbReference type="InterPro" id="IPR029787">
    <property type="entry name" value="Nucleotide_cyclase"/>
</dbReference>
<dbReference type="InterPro" id="IPR050469">
    <property type="entry name" value="Diguanylate_Cyclase"/>
</dbReference>
<dbReference type="SUPFAM" id="SSF55073">
    <property type="entry name" value="Nucleotide cyclase"/>
    <property type="match status" value="1"/>
</dbReference>
<dbReference type="AlphaFoldDB" id="A0A0P9EVV2"/>
<dbReference type="InterPro" id="IPR043128">
    <property type="entry name" value="Rev_trsase/Diguanyl_cyclase"/>
</dbReference>
<dbReference type="Proteomes" id="UP000050482">
    <property type="component" value="Unassembled WGS sequence"/>
</dbReference>
<gene>
    <name evidence="2" type="ORF">AN477_13760</name>
</gene>
<sequence>MDANVLRGFCHRSRQWSRANRGMELFNMAADDLREFAETDSGFFVYRKRLPTNGVIPQNATVYAPWGVFANREEQLQRLVNKAFDWIDLLNPLMERWILFEDMPTVIQQVWCGFGVLEVGIWPLVSREQMIGAIVVARTKPSHRVSVMTKTALMDSCAAQISLALDLILTGRIAEEASQRDLLTGLLNRRGLEAKLPQLVQECENCLVFGLIDLNDLKEVNDTRGHPVGDNALRQVADIISRNVRAGDIVARFGGDEFVVVLQSDRPDANTAMERIRQAVEEQSDGLSVSVGGAVWGADGATLERCYEVADERLYECKRLAKLGVTR</sequence>
<dbReference type="OrthoDB" id="9759607at2"/>
<dbReference type="PANTHER" id="PTHR45138:SF9">
    <property type="entry name" value="DIGUANYLATE CYCLASE DGCM-RELATED"/>
    <property type="match status" value="1"/>
</dbReference>
<evidence type="ECO:0000259" key="1">
    <source>
        <dbReference type="PROSITE" id="PS50887"/>
    </source>
</evidence>
<dbReference type="RefSeq" id="WP_054969744.1">
    <property type="nucleotide sequence ID" value="NZ_LJCO01000056.1"/>
</dbReference>
<dbReference type="Gene3D" id="3.30.70.270">
    <property type="match status" value="1"/>
</dbReference>
<dbReference type="GO" id="GO:1902201">
    <property type="term" value="P:negative regulation of bacterial-type flagellum-dependent cell motility"/>
    <property type="evidence" value="ECO:0007669"/>
    <property type="project" value="TreeGrafter"/>
</dbReference>
<dbReference type="PANTHER" id="PTHR45138">
    <property type="entry name" value="REGULATORY COMPONENTS OF SENSORY TRANSDUCTION SYSTEM"/>
    <property type="match status" value="1"/>
</dbReference>
<dbReference type="Pfam" id="PF00990">
    <property type="entry name" value="GGDEF"/>
    <property type="match status" value="1"/>
</dbReference>
<dbReference type="PROSITE" id="PS50887">
    <property type="entry name" value="GGDEF"/>
    <property type="match status" value="1"/>
</dbReference>
<dbReference type="SMART" id="SM00267">
    <property type="entry name" value="GGDEF"/>
    <property type="match status" value="1"/>
</dbReference>
<dbReference type="GO" id="GO:0005886">
    <property type="term" value="C:plasma membrane"/>
    <property type="evidence" value="ECO:0007669"/>
    <property type="project" value="TreeGrafter"/>
</dbReference>
<dbReference type="GO" id="GO:0052621">
    <property type="term" value="F:diguanylate cyclase activity"/>
    <property type="evidence" value="ECO:0007669"/>
    <property type="project" value="TreeGrafter"/>
</dbReference>
<proteinExistence type="predicted"/>